<dbReference type="OrthoDB" id="2831072at2759"/>
<reference evidence="6" key="2">
    <citation type="submission" date="2015-01" db="EMBL/GenBank/DDBJ databases">
        <title>Evolutionary Origins and Diversification of the Mycorrhizal Mutualists.</title>
        <authorList>
            <consortium name="DOE Joint Genome Institute"/>
            <consortium name="Mycorrhizal Genomics Consortium"/>
            <person name="Kohler A."/>
            <person name="Kuo A."/>
            <person name="Nagy L.G."/>
            <person name="Floudas D."/>
            <person name="Copeland A."/>
            <person name="Barry K.W."/>
            <person name="Cichocki N."/>
            <person name="Veneault-Fourrey C."/>
            <person name="LaButti K."/>
            <person name="Lindquist E.A."/>
            <person name="Lipzen A."/>
            <person name="Lundell T."/>
            <person name="Morin E."/>
            <person name="Murat C."/>
            <person name="Riley R."/>
            <person name="Ohm R."/>
            <person name="Sun H."/>
            <person name="Tunlid A."/>
            <person name="Henrissat B."/>
            <person name="Grigoriev I.V."/>
            <person name="Hibbett D.S."/>
            <person name="Martin F."/>
        </authorList>
    </citation>
    <scope>NUCLEOTIDE SEQUENCE [LARGE SCALE GENOMIC DNA]</scope>
    <source>
        <strain evidence="6">MUT 4182</strain>
    </source>
</reference>
<dbReference type="InterPro" id="IPR039298">
    <property type="entry name" value="ACOT13"/>
</dbReference>
<comment type="similarity">
    <text evidence="1">Belongs to the thioesterase PaaI family.</text>
</comment>
<dbReference type="Pfam" id="PF03061">
    <property type="entry name" value="4HBT"/>
    <property type="match status" value="1"/>
</dbReference>
<organism evidence="5 6">
    <name type="scientific">Tulasnella calospora MUT 4182</name>
    <dbReference type="NCBI Taxonomy" id="1051891"/>
    <lineage>
        <taxon>Eukaryota</taxon>
        <taxon>Fungi</taxon>
        <taxon>Dikarya</taxon>
        <taxon>Basidiomycota</taxon>
        <taxon>Agaricomycotina</taxon>
        <taxon>Agaricomycetes</taxon>
        <taxon>Cantharellales</taxon>
        <taxon>Tulasnellaceae</taxon>
        <taxon>Tulasnella</taxon>
    </lineage>
</organism>
<dbReference type="NCBIfam" id="TIGR00369">
    <property type="entry name" value="unchar_dom_1"/>
    <property type="match status" value="1"/>
</dbReference>
<dbReference type="AlphaFoldDB" id="A0A0C3QR13"/>
<sequence>MSNLNVNWNLADASPTAGQTLPQEGDLGYRYAADMPEGTASEAEKQVLIAALVNWMRKASWFAGSIGQRLKVVRVDTSSSPDGNQKRKTAEVECEVAVEEDMINAFGTLHGGCSGFLIDVCTTLPLIVLSDEKWGSGGITQGLNVVFHSPALAGSTLQIKSSSVAVGGRSATARCEIWDKKRQALIASGTNIKMSHTGLALNKL</sequence>
<feature type="region of interest" description="Disordered" evidence="3">
    <location>
        <begin position="1"/>
        <end position="22"/>
    </location>
</feature>
<evidence type="ECO:0000256" key="3">
    <source>
        <dbReference type="SAM" id="MobiDB-lite"/>
    </source>
</evidence>
<reference evidence="5 6" key="1">
    <citation type="submission" date="2014-04" db="EMBL/GenBank/DDBJ databases">
        <authorList>
            <consortium name="DOE Joint Genome Institute"/>
            <person name="Kuo A."/>
            <person name="Girlanda M."/>
            <person name="Perotto S."/>
            <person name="Kohler A."/>
            <person name="Nagy L.G."/>
            <person name="Floudas D."/>
            <person name="Copeland A."/>
            <person name="Barry K.W."/>
            <person name="Cichocki N."/>
            <person name="Veneault-Fourrey C."/>
            <person name="LaButti K."/>
            <person name="Lindquist E.A."/>
            <person name="Lipzen A."/>
            <person name="Lundell T."/>
            <person name="Morin E."/>
            <person name="Murat C."/>
            <person name="Sun H."/>
            <person name="Tunlid A."/>
            <person name="Henrissat B."/>
            <person name="Grigoriev I.V."/>
            <person name="Hibbett D.S."/>
            <person name="Martin F."/>
            <person name="Nordberg H.P."/>
            <person name="Cantor M.N."/>
            <person name="Hua S.X."/>
        </authorList>
    </citation>
    <scope>NUCLEOTIDE SEQUENCE [LARGE SCALE GENOMIC DNA]</scope>
    <source>
        <strain evidence="5 6">MUT 4182</strain>
    </source>
</reference>
<dbReference type="PANTHER" id="PTHR21660:SF1">
    <property type="entry name" value="ACYL-COENZYME A THIOESTERASE 13"/>
    <property type="match status" value="1"/>
</dbReference>
<dbReference type="Proteomes" id="UP000054248">
    <property type="component" value="Unassembled WGS sequence"/>
</dbReference>
<keyword evidence="6" id="KW-1185">Reference proteome</keyword>
<proteinExistence type="inferred from homology"/>
<evidence type="ECO:0000256" key="1">
    <source>
        <dbReference type="ARBA" id="ARBA00008324"/>
    </source>
</evidence>
<dbReference type="HOGENOM" id="CLU_085799_2_0_1"/>
<keyword evidence="2" id="KW-0378">Hydrolase</keyword>
<dbReference type="SUPFAM" id="SSF54637">
    <property type="entry name" value="Thioesterase/thiol ester dehydrase-isomerase"/>
    <property type="match status" value="1"/>
</dbReference>
<dbReference type="Gene3D" id="3.10.129.10">
    <property type="entry name" value="Hotdog Thioesterase"/>
    <property type="match status" value="1"/>
</dbReference>
<feature type="domain" description="Thioesterase" evidence="4">
    <location>
        <begin position="106"/>
        <end position="183"/>
    </location>
</feature>
<dbReference type="InterPro" id="IPR006683">
    <property type="entry name" value="Thioestr_dom"/>
</dbReference>
<gene>
    <name evidence="5" type="ORF">M407DRAFT_19941</name>
</gene>
<protein>
    <recommendedName>
        <fullName evidence="4">Thioesterase domain-containing protein</fullName>
    </recommendedName>
</protein>
<dbReference type="InterPro" id="IPR003736">
    <property type="entry name" value="PAAI_dom"/>
</dbReference>
<dbReference type="InterPro" id="IPR029069">
    <property type="entry name" value="HotDog_dom_sf"/>
</dbReference>
<dbReference type="GO" id="GO:0047617">
    <property type="term" value="F:fatty acyl-CoA hydrolase activity"/>
    <property type="evidence" value="ECO:0007669"/>
    <property type="project" value="InterPro"/>
</dbReference>
<accession>A0A0C3QR13</accession>
<dbReference type="CDD" id="cd03443">
    <property type="entry name" value="PaaI_thioesterase"/>
    <property type="match status" value="1"/>
</dbReference>
<evidence type="ECO:0000313" key="6">
    <source>
        <dbReference type="Proteomes" id="UP000054248"/>
    </source>
</evidence>
<dbReference type="EMBL" id="KN822966">
    <property type="protein sequence ID" value="KIO31066.1"/>
    <property type="molecule type" value="Genomic_DNA"/>
</dbReference>
<dbReference type="PANTHER" id="PTHR21660">
    <property type="entry name" value="THIOESTERASE SUPERFAMILY MEMBER-RELATED"/>
    <property type="match status" value="1"/>
</dbReference>
<evidence type="ECO:0000313" key="5">
    <source>
        <dbReference type="EMBL" id="KIO31066.1"/>
    </source>
</evidence>
<evidence type="ECO:0000259" key="4">
    <source>
        <dbReference type="Pfam" id="PF03061"/>
    </source>
</evidence>
<evidence type="ECO:0000256" key="2">
    <source>
        <dbReference type="ARBA" id="ARBA00022801"/>
    </source>
</evidence>
<name>A0A0C3QR13_9AGAM</name>